<organism evidence="1 2">
    <name type="scientific">Tetranychus urticae</name>
    <name type="common">Two-spotted spider mite</name>
    <dbReference type="NCBI Taxonomy" id="32264"/>
    <lineage>
        <taxon>Eukaryota</taxon>
        <taxon>Metazoa</taxon>
        <taxon>Ecdysozoa</taxon>
        <taxon>Arthropoda</taxon>
        <taxon>Chelicerata</taxon>
        <taxon>Arachnida</taxon>
        <taxon>Acari</taxon>
        <taxon>Acariformes</taxon>
        <taxon>Trombidiformes</taxon>
        <taxon>Prostigmata</taxon>
        <taxon>Eleutherengona</taxon>
        <taxon>Raphignathae</taxon>
        <taxon>Tetranychoidea</taxon>
        <taxon>Tetranychidae</taxon>
        <taxon>Tetranychus</taxon>
    </lineage>
</organism>
<evidence type="ECO:0000313" key="1">
    <source>
        <dbReference type="EnsemblMetazoa" id="tetur17g02810.1"/>
    </source>
</evidence>
<proteinExistence type="predicted"/>
<sequence>MMRIVQFVNEASCIRALMYAKYRNNRDNYLPIHGHHLNAWALESAKTLGLGPPEFQDSSKFMKSFKDVYRITSRKITTKRTSAKVAEIRNPLLISLQKLTR</sequence>
<dbReference type="AlphaFoldDB" id="T1KQ45"/>
<name>T1KQ45_TETUR</name>
<dbReference type="Proteomes" id="UP000015104">
    <property type="component" value="Unassembled WGS sequence"/>
</dbReference>
<dbReference type="EnsemblMetazoa" id="tetur17g02810.1">
    <property type="protein sequence ID" value="tetur17g02810.1"/>
    <property type="gene ID" value="tetur17g02810"/>
</dbReference>
<dbReference type="EMBL" id="CAEY01000345">
    <property type="status" value="NOT_ANNOTATED_CDS"/>
    <property type="molecule type" value="Genomic_DNA"/>
</dbReference>
<reference evidence="1" key="2">
    <citation type="submission" date="2015-06" db="UniProtKB">
        <authorList>
            <consortium name="EnsemblMetazoa"/>
        </authorList>
    </citation>
    <scope>IDENTIFICATION</scope>
</reference>
<dbReference type="HOGENOM" id="CLU_2295188_0_0_1"/>
<protein>
    <submittedName>
        <fullName evidence="1">Uncharacterized protein</fullName>
    </submittedName>
</protein>
<evidence type="ECO:0000313" key="2">
    <source>
        <dbReference type="Proteomes" id="UP000015104"/>
    </source>
</evidence>
<reference evidence="2" key="1">
    <citation type="submission" date="2011-08" db="EMBL/GenBank/DDBJ databases">
        <authorList>
            <person name="Rombauts S."/>
        </authorList>
    </citation>
    <scope>NUCLEOTIDE SEQUENCE</scope>
    <source>
        <strain evidence="2">London</strain>
    </source>
</reference>
<keyword evidence="2" id="KW-1185">Reference proteome</keyword>
<accession>T1KQ45</accession>